<dbReference type="OrthoDB" id="3402668at2"/>
<sequence>MSGIQWQRSSYSTDGGGNACLEVARARDASCLLRESDEPDVIATAGAVRLGALLRAIKRGGLARRIG</sequence>
<dbReference type="EMBL" id="SMKI01000098">
    <property type="protein sequence ID" value="TDC75665.1"/>
    <property type="molecule type" value="Genomic_DNA"/>
</dbReference>
<dbReference type="AlphaFoldDB" id="A0A4V2Y394"/>
<evidence type="ECO:0000313" key="2">
    <source>
        <dbReference type="EMBL" id="TDC75665.1"/>
    </source>
</evidence>
<name>A0A4V2Y394_9ACTN</name>
<feature type="domain" description="DUF397" evidence="1">
    <location>
        <begin position="5"/>
        <end position="58"/>
    </location>
</feature>
<comment type="caution">
    <text evidence="2">The sequence shown here is derived from an EMBL/GenBank/DDBJ whole genome shotgun (WGS) entry which is preliminary data.</text>
</comment>
<organism evidence="2 3">
    <name type="scientific">Streptomyces hainanensis</name>
    <dbReference type="NCBI Taxonomy" id="402648"/>
    <lineage>
        <taxon>Bacteria</taxon>
        <taxon>Bacillati</taxon>
        <taxon>Actinomycetota</taxon>
        <taxon>Actinomycetes</taxon>
        <taxon>Kitasatosporales</taxon>
        <taxon>Streptomycetaceae</taxon>
        <taxon>Streptomyces</taxon>
    </lineage>
</organism>
<protein>
    <submittedName>
        <fullName evidence="2">DUF397 domain-containing protein</fullName>
    </submittedName>
</protein>
<dbReference type="Pfam" id="PF04149">
    <property type="entry name" value="DUF397"/>
    <property type="match status" value="1"/>
</dbReference>
<proteinExistence type="predicted"/>
<evidence type="ECO:0000313" key="3">
    <source>
        <dbReference type="Proteomes" id="UP000295345"/>
    </source>
</evidence>
<keyword evidence="3" id="KW-1185">Reference proteome</keyword>
<evidence type="ECO:0000259" key="1">
    <source>
        <dbReference type="Pfam" id="PF04149"/>
    </source>
</evidence>
<dbReference type="InterPro" id="IPR007278">
    <property type="entry name" value="DUF397"/>
</dbReference>
<dbReference type="Proteomes" id="UP000295345">
    <property type="component" value="Unassembled WGS sequence"/>
</dbReference>
<reference evidence="2 3" key="1">
    <citation type="submission" date="2019-03" db="EMBL/GenBank/DDBJ databases">
        <title>Draft genome sequences of novel Actinobacteria.</title>
        <authorList>
            <person name="Sahin N."/>
            <person name="Ay H."/>
            <person name="Saygin H."/>
        </authorList>
    </citation>
    <scope>NUCLEOTIDE SEQUENCE [LARGE SCALE GENOMIC DNA]</scope>
    <source>
        <strain evidence="2 3">DSM 41900</strain>
    </source>
</reference>
<accession>A0A4V2Y394</accession>
<gene>
    <name evidence="2" type="ORF">E1283_11750</name>
</gene>